<comment type="caution">
    <text evidence="1">The sequence shown here is derived from an EMBL/GenBank/DDBJ whole genome shotgun (WGS) entry which is preliminary data.</text>
</comment>
<dbReference type="EMBL" id="CM044704">
    <property type="protein sequence ID" value="KAI5666669.1"/>
    <property type="molecule type" value="Genomic_DNA"/>
</dbReference>
<keyword evidence="2" id="KW-1185">Reference proteome</keyword>
<reference evidence="2" key="1">
    <citation type="journal article" date="2023" name="Nat. Plants">
        <title>Single-cell RNA sequencing provides a high-resolution roadmap for understanding the multicellular compartmentation of specialized metabolism.</title>
        <authorList>
            <person name="Sun S."/>
            <person name="Shen X."/>
            <person name="Li Y."/>
            <person name="Li Y."/>
            <person name="Wang S."/>
            <person name="Li R."/>
            <person name="Zhang H."/>
            <person name="Shen G."/>
            <person name="Guo B."/>
            <person name="Wei J."/>
            <person name="Xu J."/>
            <person name="St-Pierre B."/>
            <person name="Chen S."/>
            <person name="Sun C."/>
        </authorList>
    </citation>
    <scope>NUCLEOTIDE SEQUENCE [LARGE SCALE GENOMIC DNA]</scope>
</reference>
<organism evidence="1 2">
    <name type="scientific">Catharanthus roseus</name>
    <name type="common">Madagascar periwinkle</name>
    <name type="synonym">Vinca rosea</name>
    <dbReference type="NCBI Taxonomy" id="4058"/>
    <lineage>
        <taxon>Eukaryota</taxon>
        <taxon>Viridiplantae</taxon>
        <taxon>Streptophyta</taxon>
        <taxon>Embryophyta</taxon>
        <taxon>Tracheophyta</taxon>
        <taxon>Spermatophyta</taxon>
        <taxon>Magnoliopsida</taxon>
        <taxon>eudicotyledons</taxon>
        <taxon>Gunneridae</taxon>
        <taxon>Pentapetalae</taxon>
        <taxon>asterids</taxon>
        <taxon>lamiids</taxon>
        <taxon>Gentianales</taxon>
        <taxon>Apocynaceae</taxon>
        <taxon>Rauvolfioideae</taxon>
        <taxon>Vinceae</taxon>
        <taxon>Catharanthinae</taxon>
        <taxon>Catharanthus</taxon>
    </lineage>
</organism>
<dbReference type="Proteomes" id="UP001060085">
    <property type="component" value="Linkage Group LG04"/>
</dbReference>
<proteinExistence type="predicted"/>
<gene>
    <name evidence="1" type="ORF">M9H77_16522</name>
</gene>
<accession>A0ACC0B205</accession>
<sequence length="107" mass="12079">MGVRLFHNRALVWCLAGFDYEMPELSSNDLVMGSGLCPWSPTKSPQHRHVDSLSVRAHELETNQELPAPSSSTPDPHNIPEILDLVLEGFDEEKKHLEAQTQALRDY</sequence>
<protein>
    <submittedName>
        <fullName evidence="1">Uncharacterized protein</fullName>
    </submittedName>
</protein>
<name>A0ACC0B205_CATRO</name>
<evidence type="ECO:0000313" key="2">
    <source>
        <dbReference type="Proteomes" id="UP001060085"/>
    </source>
</evidence>
<evidence type="ECO:0000313" key="1">
    <source>
        <dbReference type="EMBL" id="KAI5666669.1"/>
    </source>
</evidence>